<keyword evidence="6" id="KW-1185">Reference proteome</keyword>
<name>A0ABQ4M2Q7_9BACL</name>
<evidence type="ECO:0000256" key="1">
    <source>
        <dbReference type="SAM" id="MobiDB-lite"/>
    </source>
</evidence>
<evidence type="ECO:0000313" key="6">
    <source>
        <dbReference type="Proteomes" id="UP000680638"/>
    </source>
</evidence>
<dbReference type="Pfam" id="PF17479">
    <property type="entry name" value="DUF3048_C"/>
    <property type="match status" value="1"/>
</dbReference>
<dbReference type="Gene3D" id="3.50.90.10">
    <property type="entry name" value="YerB-like"/>
    <property type="match status" value="1"/>
</dbReference>
<dbReference type="InterPro" id="IPR021416">
    <property type="entry name" value="DUF3048_N"/>
</dbReference>
<keyword evidence="5" id="KW-0449">Lipoprotein</keyword>
<dbReference type="InterPro" id="IPR035328">
    <property type="entry name" value="DUF3048_C"/>
</dbReference>
<feature type="region of interest" description="Disordered" evidence="1">
    <location>
        <begin position="40"/>
        <end position="63"/>
    </location>
</feature>
<dbReference type="Proteomes" id="UP000680638">
    <property type="component" value="Unassembled WGS sequence"/>
</dbReference>
<sequence length="372" mass="40286">MKKQGHGETRRWYKLGSGLLCLMMLGTALGACGQPKAEAPQAPVVEEATPPEEPAPAQNEPVVPEEPAKIAYTAPLTGLPVDKPASARPLAVMINNAPAARPQSGLSQADIVYEVLAEGGITRLIGIFQSRGTNEKIGPIRSIRPYLIDIGESYGGVLVHAGGSNDAYAILQKQHKEDLDEIGNAGAYFWRDKSRKAPHNLYSDADTLRKGADKRGYKKEADIPAYAFRAEEDLPEGEDASGAEVTFLLKSYKVEYRYEEASKLYKRSINGKPHIDLNTGEQLTAANVIILGASHKTLDDVGRLAVDTVSGGEAVLLQRGKVLQGRWARAKGDAIRFVKDGKEVPLYPGTTYFNIVPNAPSFASHVEILRSK</sequence>
<evidence type="ECO:0000259" key="4">
    <source>
        <dbReference type="Pfam" id="PF17479"/>
    </source>
</evidence>
<feature type="chain" id="PRO_5045197890" evidence="2">
    <location>
        <begin position="31"/>
        <end position="372"/>
    </location>
</feature>
<accession>A0ABQ4M2Q7</accession>
<evidence type="ECO:0000313" key="5">
    <source>
        <dbReference type="EMBL" id="GIO69825.1"/>
    </source>
</evidence>
<gene>
    <name evidence="5" type="primary">yerB</name>
    <name evidence="5" type="ORF">J21TS3_46460</name>
</gene>
<reference evidence="5 6" key="1">
    <citation type="submission" date="2021-03" db="EMBL/GenBank/DDBJ databases">
        <title>Antimicrobial resistance genes in bacteria isolated from Japanese honey, and their potential for conferring macrolide and lincosamide resistance in the American foulbrood pathogen Paenibacillus larvae.</title>
        <authorList>
            <person name="Okamoto M."/>
            <person name="Kumagai M."/>
            <person name="Kanamori H."/>
            <person name="Takamatsu D."/>
        </authorList>
    </citation>
    <scope>NUCLEOTIDE SEQUENCE [LARGE SCALE GENOMIC DNA]</scope>
    <source>
        <strain evidence="5 6">J21TS3</strain>
    </source>
</reference>
<dbReference type="PROSITE" id="PS51257">
    <property type="entry name" value="PROKAR_LIPOPROTEIN"/>
    <property type="match status" value="1"/>
</dbReference>
<keyword evidence="2" id="KW-0732">Signal</keyword>
<comment type="caution">
    <text evidence="5">The sequence shown here is derived from an EMBL/GenBank/DDBJ whole genome shotgun (WGS) entry which is preliminary data.</text>
</comment>
<feature type="domain" description="DUF3048" evidence="3">
    <location>
        <begin position="76"/>
        <end position="217"/>
    </location>
</feature>
<evidence type="ECO:0000256" key="2">
    <source>
        <dbReference type="SAM" id="SignalP"/>
    </source>
</evidence>
<dbReference type="InterPro" id="IPR023158">
    <property type="entry name" value="YerB-like_sf"/>
</dbReference>
<dbReference type="Pfam" id="PF11258">
    <property type="entry name" value="DUF3048"/>
    <property type="match status" value="1"/>
</dbReference>
<organism evidence="5 6">
    <name type="scientific">Paenibacillus cookii</name>
    <dbReference type="NCBI Taxonomy" id="157839"/>
    <lineage>
        <taxon>Bacteria</taxon>
        <taxon>Bacillati</taxon>
        <taxon>Bacillota</taxon>
        <taxon>Bacilli</taxon>
        <taxon>Bacillales</taxon>
        <taxon>Paenibacillaceae</taxon>
        <taxon>Paenibacillus</taxon>
    </lineage>
</organism>
<feature type="signal peptide" evidence="2">
    <location>
        <begin position="1"/>
        <end position="30"/>
    </location>
</feature>
<evidence type="ECO:0000259" key="3">
    <source>
        <dbReference type="Pfam" id="PF11258"/>
    </source>
</evidence>
<proteinExistence type="predicted"/>
<feature type="domain" description="DUF3048" evidence="4">
    <location>
        <begin position="245"/>
        <end position="352"/>
    </location>
</feature>
<protein>
    <submittedName>
        <fullName evidence="5">Lipoprotein YerB</fullName>
    </submittedName>
</protein>
<dbReference type="RefSeq" id="WP_212952324.1">
    <property type="nucleotide sequence ID" value="NZ_BORW01000038.1"/>
</dbReference>
<dbReference type="EMBL" id="BORW01000038">
    <property type="protein sequence ID" value="GIO69825.1"/>
    <property type="molecule type" value="Genomic_DNA"/>
</dbReference>
<dbReference type="SUPFAM" id="SSF159774">
    <property type="entry name" value="YerB-like"/>
    <property type="match status" value="1"/>
</dbReference>